<accession>X1FI16</accession>
<gene>
    <name evidence="1" type="ORF">S03H2_12023</name>
</gene>
<name>X1FI16_9ZZZZ</name>
<evidence type="ECO:0000313" key="1">
    <source>
        <dbReference type="EMBL" id="GAH45306.1"/>
    </source>
</evidence>
<organism evidence="1">
    <name type="scientific">marine sediment metagenome</name>
    <dbReference type="NCBI Taxonomy" id="412755"/>
    <lineage>
        <taxon>unclassified sequences</taxon>
        <taxon>metagenomes</taxon>
        <taxon>ecological metagenomes</taxon>
    </lineage>
</organism>
<dbReference type="AlphaFoldDB" id="X1FI16"/>
<sequence length="180" mass="20795">MEKILLNKHENQSEGVINGFYKFLSGINELIVKYNSLPLKNLETETEVNKFLSNPMDYLDSAIQTELKLTISPASIKPRSPEIGKLFGIDYYGFNRKVEGTPGLAILQHFKWDANTKKLEMSPSEILQIRESYYQFTESDAEVRAVREIRQLCVHLNKHLKKYKNQIIFPNCDLIARELG</sequence>
<reference evidence="1" key="1">
    <citation type="journal article" date="2014" name="Front. Microbiol.">
        <title>High frequency of phylogenetically diverse reductive dehalogenase-homologous genes in deep subseafloor sedimentary metagenomes.</title>
        <authorList>
            <person name="Kawai M."/>
            <person name="Futagami T."/>
            <person name="Toyoda A."/>
            <person name="Takaki Y."/>
            <person name="Nishi S."/>
            <person name="Hori S."/>
            <person name="Arai W."/>
            <person name="Tsubouchi T."/>
            <person name="Morono Y."/>
            <person name="Uchiyama I."/>
            <person name="Ito T."/>
            <person name="Fujiyama A."/>
            <person name="Inagaki F."/>
            <person name="Takami H."/>
        </authorList>
    </citation>
    <scope>NUCLEOTIDE SEQUENCE</scope>
    <source>
        <strain evidence="1">Expedition CK06-06</strain>
    </source>
</reference>
<feature type="non-terminal residue" evidence="1">
    <location>
        <position position="180"/>
    </location>
</feature>
<proteinExistence type="predicted"/>
<comment type="caution">
    <text evidence="1">The sequence shown here is derived from an EMBL/GenBank/DDBJ whole genome shotgun (WGS) entry which is preliminary data.</text>
</comment>
<protein>
    <submittedName>
        <fullName evidence="1">Uncharacterized protein</fullName>
    </submittedName>
</protein>
<dbReference type="EMBL" id="BARU01006124">
    <property type="protein sequence ID" value="GAH45306.1"/>
    <property type="molecule type" value="Genomic_DNA"/>
</dbReference>